<organism evidence="1 2">
    <name type="scientific">Streptomyces heliomycini</name>
    <dbReference type="NCBI Taxonomy" id="284032"/>
    <lineage>
        <taxon>Bacteria</taxon>
        <taxon>Bacillati</taxon>
        <taxon>Actinomycetota</taxon>
        <taxon>Actinomycetes</taxon>
        <taxon>Kitasatosporales</taxon>
        <taxon>Streptomycetaceae</taxon>
        <taxon>Streptomyces</taxon>
    </lineage>
</organism>
<evidence type="ECO:0008006" key="3">
    <source>
        <dbReference type="Google" id="ProtNLM"/>
    </source>
</evidence>
<evidence type="ECO:0000313" key="2">
    <source>
        <dbReference type="Proteomes" id="UP001589753"/>
    </source>
</evidence>
<sequence length="232" mass="25440">MTSRPTSVAALLISRHAELRRRTGTCCTAGEVVRFMVGFTDEVLRNRLGQEDGYGSEDVTVVDPVMGTGTFLISIIDHVAKSLSLKYGSTLKSGLLRELSGRLVGWEKQTGPYAVAELRVHHAFRSHDADITRRPPRLLVADTLDDPAFEHHLGFMHEAIARHRRTANKIKADEKVMVAIGDPSYLRGARQSGVGRCTTEGNPNGQGPILAFLSFLRLSVRTVRRPDAVVAA</sequence>
<dbReference type="Proteomes" id="UP001589753">
    <property type="component" value="Unassembled WGS sequence"/>
</dbReference>
<protein>
    <recommendedName>
        <fullName evidence="3">DNA methylase adenine-specific domain-containing protein</fullName>
    </recommendedName>
</protein>
<dbReference type="RefSeq" id="WP_030833497.1">
    <property type="nucleotide sequence ID" value="NZ_JBHMDI010000065.1"/>
</dbReference>
<proteinExistence type="predicted"/>
<dbReference type="Gene3D" id="3.40.50.150">
    <property type="entry name" value="Vaccinia Virus protein VP39"/>
    <property type="match status" value="1"/>
</dbReference>
<dbReference type="EMBL" id="JBHMDI010000065">
    <property type="protein sequence ID" value="MFB9350151.1"/>
    <property type="molecule type" value="Genomic_DNA"/>
</dbReference>
<dbReference type="SUPFAM" id="SSF53335">
    <property type="entry name" value="S-adenosyl-L-methionine-dependent methyltransferases"/>
    <property type="match status" value="1"/>
</dbReference>
<comment type="caution">
    <text evidence="1">The sequence shown here is derived from an EMBL/GenBank/DDBJ whole genome shotgun (WGS) entry which is preliminary data.</text>
</comment>
<accession>A0ABV5LDA0</accession>
<evidence type="ECO:0000313" key="1">
    <source>
        <dbReference type="EMBL" id="MFB9350151.1"/>
    </source>
</evidence>
<keyword evidence="2" id="KW-1185">Reference proteome</keyword>
<dbReference type="InterPro" id="IPR029063">
    <property type="entry name" value="SAM-dependent_MTases_sf"/>
</dbReference>
<gene>
    <name evidence="1" type="ORF">ACFFUA_22315</name>
</gene>
<name>A0ABV5LDA0_9ACTN</name>
<reference evidence="1 2" key="1">
    <citation type="submission" date="2024-09" db="EMBL/GenBank/DDBJ databases">
        <authorList>
            <person name="Sun Q."/>
            <person name="Mori K."/>
        </authorList>
    </citation>
    <scope>NUCLEOTIDE SEQUENCE [LARGE SCALE GENOMIC DNA]</scope>
    <source>
        <strain evidence="1 2">JCM 9767</strain>
    </source>
</reference>